<dbReference type="Pfam" id="PF13585">
    <property type="entry name" value="CHU_C"/>
    <property type="match status" value="1"/>
</dbReference>
<dbReference type="Proteomes" id="UP000636110">
    <property type="component" value="Unassembled WGS sequence"/>
</dbReference>
<dbReference type="Gene3D" id="2.60.40.60">
    <property type="entry name" value="Cadherins"/>
    <property type="match status" value="1"/>
</dbReference>
<keyword evidence="4" id="KW-1185">Reference proteome</keyword>
<evidence type="ECO:0000259" key="2">
    <source>
        <dbReference type="PROSITE" id="PS50268"/>
    </source>
</evidence>
<dbReference type="InterPro" id="IPR041286">
    <property type="entry name" value="MBG_2"/>
</dbReference>
<accession>A0ABR6EXB7</accession>
<evidence type="ECO:0000313" key="4">
    <source>
        <dbReference type="Proteomes" id="UP000636110"/>
    </source>
</evidence>
<dbReference type="Pfam" id="PF00028">
    <property type="entry name" value="Cadherin"/>
    <property type="match status" value="1"/>
</dbReference>
<feature type="signal peptide" evidence="1">
    <location>
        <begin position="1"/>
        <end position="27"/>
    </location>
</feature>
<dbReference type="Gene3D" id="2.60.40.10">
    <property type="entry name" value="Immunoglobulins"/>
    <property type="match status" value="1"/>
</dbReference>
<dbReference type="InterPro" id="IPR013783">
    <property type="entry name" value="Ig-like_fold"/>
</dbReference>
<evidence type="ECO:0000313" key="3">
    <source>
        <dbReference type="EMBL" id="MBB2149928.1"/>
    </source>
</evidence>
<keyword evidence="1" id="KW-0732">Signal</keyword>
<dbReference type="Gene3D" id="3.30.160.710">
    <property type="match status" value="1"/>
</dbReference>
<dbReference type="PROSITE" id="PS50268">
    <property type="entry name" value="CADHERIN_2"/>
    <property type="match status" value="1"/>
</dbReference>
<protein>
    <submittedName>
        <fullName evidence="3">T9SS type B sorting domain-containing protein</fullName>
    </submittedName>
</protein>
<organism evidence="3 4">
    <name type="scientific">Pedobacter gandavensis</name>
    <dbReference type="NCBI Taxonomy" id="2679963"/>
    <lineage>
        <taxon>Bacteria</taxon>
        <taxon>Pseudomonadati</taxon>
        <taxon>Bacteroidota</taxon>
        <taxon>Sphingobacteriia</taxon>
        <taxon>Sphingobacteriales</taxon>
        <taxon>Sphingobacteriaceae</taxon>
        <taxon>Pedobacter</taxon>
    </lineage>
</organism>
<name>A0ABR6EXB7_9SPHI</name>
<dbReference type="SUPFAM" id="SSF49313">
    <property type="entry name" value="Cadherin-like"/>
    <property type="match status" value="1"/>
</dbReference>
<dbReference type="InterPro" id="IPR002126">
    <property type="entry name" value="Cadherin-like_dom"/>
</dbReference>
<comment type="caution">
    <text evidence="3">The sequence shown here is derived from an EMBL/GenBank/DDBJ whole genome shotgun (WGS) entry which is preliminary data.</text>
</comment>
<feature type="chain" id="PRO_5045832287" evidence="1">
    <location>
        <begin position="28"/>
        <end position="2274"/>
    </location>
</feature>
<feature type="domain" description="Cadherin" evidence="2">
    <location>
        <begin position="1902"/>
        <end position="1995"/>
    </location>
</feature>
<reference evidence="3 4" key="1">
    <citation type="submission" date="2019-11" db="EMBL/GenBank/DDBJ databases">
        <title>Description of Pedobacter sp. LMG 31462T.</title>
        <authorList>
            <person name="Carlier A."/>
            <person name="Qi S."/>
            <person name="Vandamme P."/>
        </authorList>
    </citation>
    <scope>NUCLEOTIDE SEQUENCE [LARGE SCALE GENOMIC DNA]</scope>
    <source>
        <strain evidence="3 4">LMG 31462</strain>
    </source>
</reference>
<evidence type="ECO:0000256" key="1">
    <source>
        <dbReference type="SAM" id="SignalP"/>
    </source>
</evidence>
<dbReference type="SMART" id="SM00112">
    <property type="entry name" value="CA"/>
    <property type="match status" value="1"/>
</dbReference>
<dbReference type="InterPro" id="IPR026341">
    <property type="entry name" value="T9SS_type_B"/>
</dbReference>
<gene>
    <name evidence="3" type="ORF">GM920_13585</name>
</gene>
<dbReference type="EMBL" id="WNXC01000004">
    <property type="protein sequence ID" value="MBB2149928.1"/>
    <property type="molecule type" value="Genomic_DNA"/>
</dbReference>
<dbReference type="Pfam" id="PF18676">
    <property type="entry name" value="MBG_2"/>
    <property type="match status" value="4"/>
</dbReference>
<dbReference type="NCBIfam" id="TIGR04131">
    <property type="entry name" value="Bac_Flav_CTERM"/>
    <property type="match status" value="1"/>
</dbReference>
<sequence length="2274" mass="234419">MKNFILHKVALFFIICFCLFSSQTSQAQLQPGDLAIIGVNGETRSPATFPFKATIAFVSLVDIPSGTTIYITDEAYNGTIFVARSADAQMTWILSQNVPKGTVFSIECTNDTNNPVISPSQYGGVTKVGWSNNIIRPIDGNGDAWLIYTKNPDNSLNFIYGFINTNYIPTDKYDTSTGWNLQDPLIKSQSSVLPSQLVGTNAYNSMVTYPAGPTLSNDFNYYNDTFTGTKTDLLNKIKNPALWVKEEPPSIGKDLSPGTSGGAFSGTQPIYTIVEGPTVSSVTSTASGTKKIGDVIPIVVNFSENVTVVTTGGTPRLALNTNPVSYANYASGSTNSSLTFNYTVAAGQTSADLEYVATNSLTLESGTIKNTSDVNAILTLPATGTANSLGGSTNIVIDGIAPTVTSVTGVTANGRYRAGQTIDINVNFSEAVSITGTPTLSLNTLGIATYISGAESTTLTFRYNIGANQNTSDLDYGTVSSLTGGTIKDISGNNATLTLPTPGTAGSLGANANIIVDTTVPTVTSVSGTNGNYNIGSTVPITLNFSEAINVTGTPQLALNVSPAGFASYVSGSGTATLTFNYTVADNQSSADLDYTSTTALSLNGGSLSDLAGNNLTLALPAPAAPGSLGALSNIAINGIRPTVTSIVRTAGAAAVTNANSVSFTVTFSEIVSGVDLVDFVLTTTGNLVAPGISTIAGSGTTYTVTAITGISTGTGTLRLDLDNSGTGITAASGNTISTGYTSGQTYTVDRTIPTIPTLTIASGNSNPQIARTGDVVTLSITASEAINLPSVTINASPVIVTNTSGSSYTASYQVSALDAEGQITFTVNYSDLAGNSGVQRSTTSDASRVVVDNVPTTLVSISSTATDGPHGLAAAIPIAVTFSEPVMVTGSPVLALNAGAGATANYVSGSGTTVLNFSYSVAQNQSSTGLDYSSTTALNLNGGTVNDLAGTTVPLTLPAPGTLGSLSNGRSIVINGFTPTVLSITRKTPATQMTNANSVEYTLTFSEPVTGVDVSDFQMSLGSTPISSVNGVVGSGAIYTVTVNTGLGNGTVAFNLRTSGTGIANLASNPILTGFGPSESYTIDKILPTIPTASIRSSRFGNSSIAIPGETITLLFSASETINAPTVTISGNPATVTNPTGNNWVATYTMLATDNNGAIPFSISYSDLAGNAGTSRTTTTDATVVTFDKTVPTLSPVTIASNNVSNPAYAKEGAMLTLMFTASESIPSPTVTIGAATVTALPMGGFNWMAMYVIPPNMAEGEIPFSISFKDTFGNIGIPVTTVSTGSMVTLDKTTPTLSNVSISSNNANPALAKAGDVVTVAFTASEGIGNPTVTLFTNTLATVTAQGNNVWTGTYTLGPVDLEGPVNFSISYADFAGNAGTAVSTTNDASSVTYDRTVPAAPNFLGVTAGDTENTMTWFLNADYAKYELIGGVPLVLGNNVLTTVTAANATNPMTFTQTGLTNFTTYYYALRVTDAAGNTNTSTAVNGIPLNSQTITFSQPVPAEYGSSFTINATSSSGLPVTLTSNEPALATISGNTVTIVGANNQRSVSIIATQPGNANYSYAPPVIRLLQITPKPVTVSATAQSKGFNDPEPALAAPTITPALIGTDVSTGALARETGENAGTYEIQQNTFSLDPYKYAITYEPANFSISKKAVTITAVSNSKTYGDADPVFAYTGTPALVSGDSFSGMLGRVGGENIGNYALTLGSLKVSENYTLTLNPGAELSINKKPINVTADAQSKVYGSADPVFSYTPTPALLNNDVFSGALGRTSGENKGTYPTTIGSLSAGSNYSLNLTAANLTINAAPLTVTADPKSKFAGTANPVFTGQYAGFVNGEDASVLTSPAVYTSIATAASPIGTYPIVPSGATALNYTITPINGVLTINPGAPTSVLFAGTTLYENQATGTKAGTLSSTSEDPNATFTYSLVSGNGDTDNATFRIVNDQLVTAASLDYENKKTYSVVVRSTTQHGFSLDKSFSINLSDVNEIPTLDAIANKTICYTTTGQTIDLTGISAGPELGQNTKITVTGSNAALLQSLTVAQSGSAKGTISYRIKNGASGLSTITVTVKDDGGIDNGGVDTYSRTFVLTVNALPVVAISANTGENNNANSTSVSKGETVVLTASGGSNYVWALHNSVISGQNSGILTVRPRETTTYTVTVSNANGCSEQKSFTVNVLDDMEKIKATNILSPNGDGYNDKWIIENIDFYPNNEVKIFDKSGRMVYSKKSYDNSWDGTLNGSPLAEGTYYYVIDFGKNHRIIKGFITIIREN</sequence>
<proteinExistence type="predicted"/>
<dbReference type="InterPro" id="IPR015919">
    <property type="entry name" value="Cadherin-like_sf"/>
</dbReference>
<dbReference type="RefSeq" id="WP_182958191.1">
    <property type="nucleotide sequence ID" value="NZ_WNXC01000004.1"/>
</dbReference>